<evidence type="ECO:0000256" key="2">
    <source>
        <dbReference type="ARBA" id="ARBA00022723"/>
    </source>
</evidence>
<dbReference type="STRING" id="1123308.GCA_000380085_00252"/>
<dbReference type="InterPro" id="IPR023198">
    <property type="entry name" value="PGP-like_dom2"/>
</dbReference>
<dbReference type="GO" id="GO:0008967">
    <property type="term" value="F:phosphoglycolate phosphatase activity"/>
    <property type="evidence" value="ECO:0007669"/>
    <property type="project" value="UniProtKB-EC"/>
</dbReference>
<keyword evidence="3 5" id="KW-0378">Hydrolase</keyword>
<keyword evidence="4" id="KW-0460">Magnesium</keyword>
<comment type="cofactor">
    <cofactor evidence="1">
        <name>Mg(2+)</name>
        <dbReference type="ChEBI" id="CHEBI:18420"/>
    </cofactor>
</comment>
<dbReference type="KEGG" id="smen:SAMEA4412692_0911"/>
<dbReference type="RefSeq" id="WP_018372815.1">
    <property type="nucleotide sequence ID" value="NZ_LT906439.1"/>
</dbReference>
<dbReference type="SUPFAM" id="SSF56784">
    <property type="entry name" value="HAD-like"/>
    <property type="match status" value="1"/>
</dbReference>
<dbReference type="Gene3D" id="1.10.150.240">
    <property type="entry name" value="Putative phosphatase, domain 2"/>
    <property type="match status" value="1"/>
</dbReference>
<dbReference type="InterPro" id="IPR051400">
    <property type="entry name" value="HAD-like_hydrolase"/>
</dbReference>
<dbReference type="Proteomes" id="UP000215185">
    <property type="component" value="Chromosome 1"/>
</dbReference>
<dbReference type="NCBIfam" id="TIGR01549">
    <property type="entry name" value="HAD-SF-IA-v1"/>
    <property type="match status" value="1"/>
</dbReference>
<dbReference type="PRINTS" id="PR00413">
    <property type="entry name" value="HADHALOGNASE"/>
</dbReference>
<dbReference type="GO" id="GO:0046872">
    <property type="term" value="F:metal ion binding"/>
    <property type="evidence" value="ECO:0007669"/>
    <property type="project" value="UniProtKB-KW"/>
</dbReference>
<evidence type="ECO:0000313" key="6">
    <source>
        <dbReference type="Proteomes" id="UP000215185"/>
    </source>
</evidence>
<dbReference type="InterPro" id="IPR036412">
    <property type="entry name" value="HAD-like_sf"/>
</dbReference>
<evidence type="ECO:0000313" key="5">
    <source>
        <dbReference type="EMBL" id="SNU88130.1"/>
    </source>
</evidence>
<dbReference type="InterPro" id="IPR006439">
    <property type="entry name" value="HAD-SF_hydro_IA"/>
</dbReference>
<gene>
    <name evidence="5" type="primary">gph_3</name>
    <name evidence="5" type="ORF">SAMEA4412692_00911</name>
</gene>
<evidence type="ECO:0000256" key="4">
    <source>
        <dbReference type="ARBA" id="ARBA00022842"/>
    </source>
</evidence>
<keyword evidence="2" id="KW-0479">Metal-binding</keyword>
<dbReference type="EC" id="3.1.3.18" evidence="5"/>
<name>A0A239SRS5_9STRE</name>
<evidence type="ECO:0000256" key="3">
    <source>
        <dbReference type="ARBA" id="ARBA00022801"/>
    </source>
</evidence>
<dbReference type="OrthoDB" id="25198at2"/>
<dbReference type="SFLD" id="SFLDS00003">
    <property type="entry name" value="Haloacid_Dehalogenase"/>
    <property type="match status" value="1"/>
</dbReference>
<dbReference type="SFLD" id="SFLDG01129">
    <property type="entry name" value="C1.5:_HAD__Beta-PGM__Phosphata"/>
    <property type="match status" value="1"/>
</dbReference>
<protein>
    <submittedName>
        <fullName evidence="5">Haloacid dehalogenase-like hydrolase</fullName>
        <ecNumber evidence="5">3.1.3.18</ecNumber>
    </submittedName>
</protein>
<proteinExistence type="predicted"/>
<evidence type="ECO:0000256" key="1">
    <source>
        <dbReference type="ARBA" id="ARBA00001946"/>
    </source>
</evidence>
<reference evidence="5 6" key="1">
    <citation type="submission" date="2017-06" db="EMBL/GenBank/DDBJ databases">
        <authorList>
            <consortium name="Pathogen Informatics"/>
        </authorList>
    </citation>
    <scope>NUCLEOTIDE SEQUENCE [LARGE SCALE GENOMIC DNA]</scope>
    <source>
        <strain evidence="5 6">NCTC13788</strain>
    </source>
</reference>
<dbReference type="GO" id="GO:0044281">
    <property type="term" value="P:small molecule metabolic process"/>
    <property type="evidence" value="ECO:0007669"/>
    <property type="project" value="UniProtKB-ARBA"/>
</dbReference>
<dbReference type="InterPro" id="IPR041492">
    <property type="entry name" value="HAD_2"/>
</dbReference>
<accession>A0A239SRS5</accession>
<dbReference type="PANTHER" id="PTHR46470">
    <property type="entry name" value="N-ACYLNEURAMINATE-9-PHOSPHATASE"/>
    <property type="match status" value="1"/>
</dbReference>
<dbReference type="PANTHER" id="PTHR46470:SF2">
    <property type="entry name" value="GLYCERALDEHYDE 3-PHOSPHATE PHOSPHATASE"/>
    <property type="match status" value="1"/>
</dbReference>
<dbReference type="Gene3D" id="3.40.50.1000">
    <property type="entry name" value="HAD superfamily/HAD-like"/>
    <property type="match status" value="1"/>
</dbReference>
<dbReference type="InterPro" id="IPR023214">
    <property type="entry name" value="HAD_sf"/>
</dbReference>
<keyword evidence="6" id="KW-1185">Reference proteome</keyword>
<dbReference type="AlphaFoldDB" id="A0A239SRS5"/>
<dbReference type="eggNOG" id="COG1011">
    <property type="taxonomic scope" value="Bacteria"/>
</dbReference>
<organism evidence="5 6">
    <name type="scientific">Streptococcus merionis</name>
    <dbReference type="NCBI Taxonomy" id="400065"/>
    <lineage>
        <taxon>Bacteria</taxon>
        <taxon>Bacillati</taxon>
        <taxon>Bacillota</taxon>
        <taxon>Bacilli</taxon>
        <taxon>Lactobacillales</taxon>
        <taxon>Streptococcaceae</taxon>
        <taxon>Streptococcus</taxon>
    </lineage>
</organism>
<sequence>MLKWIFFDIGSTLVDEKKSYWAFAERCSSCLKTVGVTITAQNFFDKMSEISARGGEPVKEAWEEWAPATLSRPLWSHLLDESYPETLETLAYLSKSYHLGIIANQGKGLEERLGQLGIRPYFEIIVSSSDFGVKKPDLAIFQLTLEQADCHPEESLYIGDRVDNDIVPAKTIGMRTIRILQGLGALNPESSQYPSDIVMTNLSELKNIL</sequence>
<dbReference type="Pfam" id="PF13419">
    <property type="entry name" value="HAD_2"/>
    <property type="match status" value="1"/>
</dbReference>
<dbReference type="EMBL" id="LT906439">
    <property type="protein sequence ID" value="SNU88130.1"/>
    <property type="molecule type" value="Genomic_DNA"/>
</dbReference>